<keyword evidence="5 8" id="KW-1133">Transmembrane helix</keyword>
<feature type="transmembrane region" description="Helical" evidence="8">
    <location>
        <begin position="27"/>
        <end position="50"/>
    </location>
</feature>
<feature type="domain" description="Cation efflux protein transmembrane" evidence="9">
    <location>
        <begin position="28"/>
        <end position="236"/>
    </location>
</feature>
<dbReference type="GO" id="GO:0016020">
    <property type="term" value="C:membrane"/>
    <property type="evidence" value="ECO:0007669"/>
    <property type="project" value="UniProtKB-SubCell"/>
</dbReference>
<dbReference type="NCBIfam" id="TIGR01297">
    <property type="entry name" value="CDF"/>
    <property type="match status" value="1"/>
</dbReference>
<dbReference type="KEGG" id="mpur:MARPU_03885"/>
<evidence type="ECO:0000256" key="4">
    <source>
        <dbReference type="ARBA" id="ARBA00022906"/>
    </source>
</evidence>
<dbReference type="PANTHER" id="PTHR45755:SF4">
    <property type="entry name" value="ZINC TRANSPORTER 7"/>
    <property type="match status" value="1"/>
</dbReference>
<feature type="transmembrane region" description="Helical" evidence="8">
    <location>
        <begin position="94"/>
        <end position="113"/>
    </location>
</feature>
<evidence type="ECO:0000256" key="1">
    <source>
        <dbReference type="ARBA" id="ARBA00004141"/>
    </source>
</evidence>
<dbReference type="Gene3D" id="1.20.1510.10">
    <property type="entry name" value="Cation efflux protein transmembrane domain"/>
    <property type="match status" value="1"/>
</dbReference>
<evidence type="ECO:0000256" key="8">
    <source>
        <dbReference type="SAM" id="Phobius"/>
    </source>
</evidence>
<feature type="transmembrane region" description="Helical" evidence="8">
    <location>
        <begin position="211"/>
        <end position="228"/>
    </location>
</feature>
<dbReference type="GO" id="GO:0006882">
    <property type="term" value="P:intracellular zinc ion homeostasis"/>
    <property type="evidence" value="ECO:0007669"/>
    <property type="project" value="InterPro"/>
</dbReference>
<dbReference type="Pfam" id="PF01545">
    <property type="entry name" value="Cation_efflux"/>
    <property type="match status" value="1"/>
</dbReference>
<comment type="subcellular location">
    <subcellularLocation>
        <location evidence="1">Membrane</location>
        <topology evidence="1">Multi-pass membrane protein</topology>
    </subcellularLocation>
</comment>
<name>W0E1Y4_MARPU</name>
<feature type="transmembrane region" description="Helical" evidence="8">
    <location>
        <begin position="56"/>
        <end position="73"/>
    </location>
</feature>
<dbReference type="GO" id="GO:0005385">
    <property type="term" value="F:zinc ion transmembrane transporter activity"/>
    <property type="evidence" value="ECO:0007669"/>
    <property type="project" value="InterPro"/>
</dbReference>
<evidence type="ECO:0000256" key="6">
    <source>
        <dbReference type="ARBA" id="ARBA00023065"/>
    </source>
</evidence>
<keyword evidence="4" id="KW-0864">Zinc transport</keyword>
<dbReference type="eggNOG" id="COG1230">
    <property type="taxonomic scope" value="Bacteria"/>
</dbReference>
<organism evidence="10 11">
    <name type="scientific">Marichromatium purpuratum 984</name>
    <dbReference type="NCBI Taxonomy" id="765910"/>
    <lineage>
        <taxon>Bacteria</taxon>
        <taxon>Pseudomonadati</taxon>
        <taxon>Pseudomonadota</taxon>
        <taxon>Gammaproteobacteria</taxon>
        <taxon>Chromatiales</taxon>
        <taxon>Chromatiaceae</taxon>
        <taxon>Marichromatium</taxon>
    </lineage>
</organism>
<dbReference type="HOGENOM" id="CLU_013430_1_0_6"/>
<dbReference type="NCBIfam" id="NF033827">
    <property type="entry name" value="CDF_efflux_DmeF"/>
    <property type="match status" value="1"/>
</dbReference>
<keyword evidence="11" id="KW-1185">Reference proteome</keyword>
<dbReference type="AlphaFoldDB" id="W0E1Y4"/>
<proteinExistence type="predicted"/>
<dbReference type="STRING" id="765910.MARPU_03885"/>
<dbReference type="InterPro" id="IPR027469">
    <property type="entry name" value="Cation_efflux_TMD_sf"/>
</dbReference>
<accession>W0E1Y4</accession>
<dbReference type="SUPFAM" id="SSF161111">
    <property type="entry name" value="Cation efflux protein transmembrane domain-like"/>
    <property type="match status" value="1"/>
</dbReference>
<dbReference type="InterPro" id="IPR002524">
    <property type="entry name" value="Cation_efflux"/>
</dbReference>
<keyword evidence="3 8" id="KW-0812">Transmembrane</keyword>
<keyword evidence="7 8" id="KW-0472">Membrane</keyword>
<dbReference type="OrthoDB" id="271709at2"/>
<dbReference type="EMBL" id="CP007031">
    <property type="protein sequence ID" value="AHF03111.1"/>
    <property type="molecule type" value="Genomic_DNA"/>
</dbReference>
<evidence type="ECO:0000256" key="2">
    <source>
        <dbReference type="ARBA" id="ARBA00022448"/>
    </source>
</evidence>
<keyword evidence="2" id="KW-0813">Transport</keyword>
<gene>
    <name evidence="10" type="ORF">MARPU_03885</name>
</gene>
<feature type="transmembrane region" description="Helical" evidence="8">
    <location>
        <begin position="179"/>
        <end position="199"/>
    </location>
</feature>
<evidence type="ECO:0000313" key="10">
    <source>
        <dbReference type="EMBL" id="AHF03111.1"/>
    </source>
</evidence>
<evidence type="ECO:0000313" key="11">
    <source>
        <dbReference type="Proteomes" id="UP000005275"/>
    </source>
</evidence>
<feature type="transmembrane region" description="Helical" evidence="8">
    <location>
        <begin position="125"/>
        <end position="148"/>
    </location>
</feature>
<keyword evidence="4" id="KW-0862">Zinc</keyword>
<keyword evidence="6" id="KW-0406">Ion transport</keyword>
<reference evidence="10 11" key="1">
    <citation type="submission" date="2013-12" db="EMBL/GenBank/DDBJ databases">
        <authorList>
            <consortium name="DOE Joint Genome Institute"/>
            <person name="Bryant D.A."/>
            <person name="Huntemann M."/>
            <person name="Han J."/>
            <person name="Chen A."/>
            <person name="Kyrpides N."/>
            <person name="Mavromatis K."/>
            <person name="Markowitz V."/>
            <person name="Palaniappan K."/>
            <person name="Ivanova N."/>
            <person name="Schaumberg A."/>
            <person name="Pati A."/>
            <person name="Liolios K."/>
            <person name="Nordberg H.P."/>
            <person name="Cantor M.N."/>
            <person name="Hua S.X."/>
            <person name="Woyke T."/>
        </authorList>
    </citation>
    <scope>NUCLEOTIDE SEQUENCE [LARGE SCALE GENOMIC DNA]</scope>
    <source>
        <strain evidence="10 11">984</strain>
    </source>
</reference>
<evidence type="ECO:0000256" key="3">
    <source>
        <dbReference type="ARBA" id="ARBA00022692"/>
    </source>
</evidence>
<evidence type="ECO:0000256" key="7">
    <source>
        <dbReference type="ARBA" id="ARBA00023136"/>
    </source>
</evidence>
<dbReference type="PANTHER" id="PTHR45755">
    <property type="match status" value="1"/>
</dbReference>
<dbReference type="InterPro" id="IPR045316">
    <property type="entry name" value="Msc2-like"/>
</dbReference>
<evidence type="ECO:0000256" key="5">
    <source>
        <dbReference type="ARBA" id="ARBA00022989"/>
    </source>
</evidence>
<dbReference type="Proteomes" id="UP000005275">
    <property type="component" value="Chromosome"/>
</dbReference>
<dbReference type="InterPro" id="IPR058533">
    <property type="entry name" value="Cation_efflux_TM"/>
</dbReference>
<evidence type="ECO:0000259" key="9">
    <source>
        <dbReference type="Pfam" id="PF01545"/>
    </source>
</evidence>
<sequence length="319" mass="35102">MHVHTLEHWQHSHDFAVHNDRGERHTYYVLLLTAVVMVIEILAGSLYGSMALLADGWHMGTHVAAFLIAILAYRYAARHANDPTHSFGTGKVNVLGGFASAIALGTVALMMLIESLQRLIDPQTIHFNESILVALLGLAVNIASALLLKDAHHHHHGHAHHHDHARDARHDHDHNLRAAYVHVIADAMTSLLAIAALLAGKLLGWHWLDPVMGVVGATIIAVWAYGLLRETAPILVDASIEAPYREAIRATIEADADNRVADIHVWRVGANHYAAIVSLVTHEPRPVEHYKHLLVDFDRIAHLTIEVNACAGPSCLRSR</sequence>
<dbReference type="RefSeq" id="WP_005224356.1">
    <property type="nucleotide sequence ID" value="NZ_CP007031.1"/>
</dbReference>
<protein>
    <submittedName>
        <fullName evidence="10">Cation transporter</fullName>
    </submittedName>
</protein>